<evidence type="ECO:0000313" key="1">
    <source>
        <dbReference type="EMBL" id="GBO11671.1"/>
    </source>
</evidence>
<organism evidence="1 2">
    <name type="scientific">Araneus ventricosus</name>
    <name type="common">Orbweaver spider</name>
    <name type="synonym">Epeira ventricosa</name>
    <dbReference type="NCBI Taxonomy" id="182803"/>
    <lineage>
        <taxon>Eukaryota</taxon>
        <taxon>Metazoa</taxon>
        <taxon>Ecdysozoa</taxon>
        <taxon>Arthropoda</taxon>
        <taxon>Chelicerata</taxon>
        <taxon>Arachnida</taxon>
        <taxon>Araneae</taxon>
        <taxon>Araneomorphae</taxon>
        <taxon>Entelegynae</taxon>
        <taxon>Araneoidea</taxon>
        <taxon>Araneidae</taxon>
        <taxon>Araneus</taxon>
    </lineage>
</organism>
<proteinExistence type="predicted"/>
<dbReference type="AlphaFoldDB" id="A0A4Y2UHT0"/>
<accession>A0A4Y2UHT0</accession>
<protein>
    <submittedName>
        <fullName evidence="1">Uncharacterized protein</fullName>
    </submittedName>
</protein>
<evidence type="ECO:0000313" key="2">
    <source>
        <dbReference type="Proteomes" id="UP000499080"/>
    </source>
</evidence>
<comment type="caution">
    <text evidence="1">The sequence shown here is derived from an EMBL/GenBank/DDBJ whole genome shotgun (WGS) entry which is preliminary data.</text>
</comment>
<reference evidence="1 2" key="1">
    <citation type="journal article" date="2019" name="Sci. Rep.">
        <title>Orb-weaving spider Araneus ventricosus genome elucidates the spidroin gene catalogue.</title>
        <authorList>
            <person name="Kono N."/>
            <person name="Nakamura H."/>
            <person name="Ohtoshi R."/>
            <person name="Moran D.A.P."/>
            <person name="Shinohara A."/>
            <person name="Yoshida Y."/>
            <person name="Fujiwara M."/>
            <person name="Mori M."/>
            <person name="Tomita M."/>
            <person name="Arakawa K."/>
        </authorList>
    </citation>
    <scope>NUCLEOTIDE SEQUENCE [LARGE SCALE GENOMIC DNA]</scope>
</reference>
<dbReference type="EMBL" id="BGPR01036442">
    <property type="protein sequence ID" value="GBO11671.1"/>
    <property type="molecule type" value="Genomic_DNA"/>
</dbReference>
<keyword evidence="2" id="KW-1185">Reference proteome</keyword>
<name>A0A4Y2UHT0_ARAVE</name>
<gene>
    <name evidence="1" type="ORF">AVEN_166211_1</name>
</gene>
<sequence length="139" mass="15134">MYHVHPAFSCATGIRYQGHGRAFCQYKSLSHAHPTGSVAVMASGTRKNAAAFCQYNSLSMSILPVQLLSWHQASGKERRSVSITHCPMSILPVQLLSWHQTRGHGAAFCQYNSLSHVHPTGSVAVMPSDTGTWRAVLSV</sequence>
<dbReference type="Proteomes" id="UP000499080">
    <property type="component" value="Unassembled WGS sequence"/>
</dbReference>